<evidence type="ECO:0000256" key="2">
    <source>
        <dbReference type="SAM" id="MobiDB-lite"/>
    </source>
</evidence>
<feature type="region of interest" description="Disordered" evidence="2">
    <location>
        <begin position="206"/>
        <end position="301"/>
    </location>
</feature>
<feature type="region of interest" description="Disordered" evidence="2">
    <location>
        <begin position="313"/>
        <end position="367"/>
    </location>
</feature>
<dbReference type="EMBL" id="QGDH01000027">
    <property type="protein sequence ID" value="RAR14038.1"/>
    <property type="molecule type" value="Genomic_DNA"/>
</dbReference>
<dbReference type="Gene3D" id="1.25.40.90">
    <property type="match status" value="2"/>
</dbReference>
<dbReference type="SUPFAM" id="SSF48464">
    <property type="entry name" value="ENTH/VHS domain"/>
    <property type="match status" value="1"/>
</dbReference>
<dbReference type="InterPro" id="IPR033308">
    <property type="entry name" value="PGAP5/Cdc1/Ted1"/>
</dbReference>
<reference evidence="5" key="1">
    <citation type="submission" date="2018-05" db="EMBL/GenBank/DDBJ databases">
        <title>Draft genome sequence of Stemphylium lycopersici strain CIDEFI 213.</title>
        <authorList>
            <person name="Medina R."/>
            <person name="Franco M.E.E."/>
            <person name="Lucentini C.G."/>
            <person name="Saparrat M.C.N."/>
            <person name="Balatti P.A."/>
        </authorList>
    </citation>
    <scope>NUCLEOTIDE SEQUENCE [LARGE SCALE GENOMIC DNA]</scope>
    <source>
        <strain evidence="5">CIDEFI 213</strain>
    </source>
</reference>
<evidence type="ECO:0000313" key="4">
    <source>
        <dbReference type="EMBL" id="RAR14038.1"/>
    </source>
</evidence>
<feature type="region of interest" description="Disordered" evidence="2">
    <location>
        <begin position="631"/>
        <end position="652"/>
    </location>
</feature>
<evidence type="ECO:0000313" key="5">
    <source>
        <dbReference type="Proteomes" id="UP000249619"/>
    </source>
</evidence>
<feature type="compositionally biased region" description="Basic and acidic residues" evidence="2">
    <location>
        <begin position="221"/>
        <end position="241"/>
    </location>
</feature>
<dbReference type="PROSITE" id="PS50942">
    <property type="entry name" value="ENTH"/>
    <property type="match status" value="1"/>
</dbReference>
<keyword evidence="1" id="KW-0472">Membrane</keyword>
<dbReference type="InterPro" id="IPR029052">
    <property type="entry name" value="Metallo-depent_PP-like"/>
</dbReference>
<dbReference type="GO" id="GO:0006506">
    <property type="term" value="P:GPI anchor biosynthetic process"/>
    <property type="evidence" value="ECO:0007669"/>
    <property type="project" value="InterPro"/>
</dbReference>
<dbReference type="GO" id="GO:0051301">
    <property type="term" value="P:cell division"/>
    <property type="evidence" value="ECO:0007669"/>
    <property type="project" value="UniProtKB-KW"/>
</dbReference>
<dbReference type="STRING" id="183478.A0A364N9L3"/>
<sequence length="1092" mass="118609">MDLNSLKDQVSNLTLYDLKAGFRKAQNAVMNYTEMEAKVREATNNEPWGEHPARIALQLLEYLIKNGSERVIDDARSHVSLLKMLRQFHFIDQNGKDQGINVRNRAKELAELLSDVDRIRTERKKARANRNKFGGVEGGAGIGMGGFSGSGGFSGGSGGSRYGGFGSEQADYGGYRGEVYGDGGGFGGNQSGFADTQQRRDRFDEYDEYDEGESANSAPARRKEASASRKEPKKEEVKAKAPEPVVDLLAFDDEPMPASTSAGKQPAAAANDDFGDDDDFDDFQSAAPAAPAPKPAASSFNIASPASTSTVTSSTQFAAPQAQSTSQNSNLNNLFATVSPPPAANKMSGPPSMASTMSQPPQPSGYQASGPNYFTSVPQPAPQSGVSTPSLMSPGGRIGGGAAPKKAGGDAFASLLAGATPKKASTPTQKVTMGDLAKQKTSQGLWGAPASSASTLLGTTWLYFYPVFQGCAFPTPPATHAQSIAPFRLLSLGDPQLEGDSSLPDPEALVFPSVENLVPDLRDARDFAERIDVAKQAAKGVVTDALKWLEGKRKAVDLWGNDRYLAHIVRSLRWWTEPTHVSVLGDLLGSQWVTDGEFRKRAGRYWNIVMRGLEKVPDTIFGAEHVKVLEEGEGEGRDGETDEAEDEEKKAERKALWGGTKEVLGADKDWQKRVINIAGNHDVGYAGDIDESRIERFERAFGSVNWDIWFTLPDALRSNATADISRRHPDRPPTLRLVVLNSMNLDTPAWSSELQSETYSFMNHIITSSLPVNDKTHATILLTHIPLEKEEGICVDSPYFDFFEGGQGLKEQNMLSDHASKTVLEGVFGMSSNRYVAGQGQGRRGVIINGHDHAGCDVVHYIRQPGGDDECRPEQVERKDAYWPASTANETMIATSMDIDGVDINAIAVNDSDVEQNATLNDTEPGSEPAPDPTPEPPRPPKWRARRFPHRPYEISPENECTDINASPHIREITLRSMMGEYSGYAGFLSAWYDEQKGRRGEWVFEFSTCGVGVQHWWWGIHVVDLVCVLALLAAGAAWVAEQSRGVRPVLAKGGNSREEKGDGKDVGAEITVRSSAWGRTSSVTEVAKRRV</sequence>
<feature type="domain" description="ENTH" evidence="3">
    <location>
        <begin position="1"/>
        <end position="123"/>
    </location>
</feature>
<evidence type="ECO:0000259" key="3">
    <source>
        <dbReference type="PROSITE" id="PS50942"/>
    </source>
</evidence>
<protein>
    <submittedName>
        <fullName evidence="4">Cell division control protein dna repair exonuclease protein</fullName>
    </submittedName>
</protein>
<dbReference type="GO" id="GO:0005783">
    <property type="term" value="C:endoplasmic reticulum"/>
    <property type="evidence" value="ECO:0007669"/>
    <property type="project" value="TreeGrafter"/>
</dbReference>
<dbReference type="InterPro" id="IPR013809">
    <property type="entry name" value="ENTH"/>
</dbReference>
<dbReference type="OrthoDB" id="9984693at2759"/>
<name>A0A364N9L3_STELY</name>
<dbReference type="PANTHER" id="PTHR13315:SF1">
    <property type="entry name" value="PROTEIN TED1"/>
    <property type="match status" value="1"/>
</dbReference>
<accession>A0A364N9L3</accession>
<dbReference type="PANTHER" id="PTHR13315">
    <property type="entry name" value="METALLO PHOSPHOESTERASE RELATED"/>
    <property type="match status" value="1"/>
</dbReference>
<keyword evidence="4" id="KW-0269">Exonuclease</keyword>
<gene>
    <name evidence="4" type="ORF">DDE83_002607</name>
</gene>
<dbReference type="GO" id="GO:0004527">
    <property type="term" value="F:exonuclease activity"/>
    <property type="evidence" value="ECO:0007669"/>
    <property type="project" value="UniProtKB-KW"/>
</dbReference>
<dbReference type="Pfam" id="PF01417">
    <property type="entry name" value="ENTH"/>
    <property type="match status" value="1"/>
</dbReference>
<keyword evidence="5" id="KW-1185">Reference proteome</keyword>
<keyword evidence="4" id="KW-0131">Cell cycle</keyword>
<keyword evidence="4" id="KW-0540">Nuclease</keyword>
<dbReference type="InterPro" id="IPR008942">
    <property type="entry name" value="ENTH_VHS"/>
</dbReference>
<dbReference type="AlphaFoldDB" id="A0A364N9L3"/>
<evidence type="ECO:0000256" key="1">
    <source>
        <dbReference type="ARBA" id="ARBA00023136"/>
    </source>
</evidence>
<keyword evidence="4" id="KW-0378">Hydrolase</keyword>
<organism evidence="4 5">
    <name type="scientific">Stemphylium lycopersici</name>
    <name type="common">Tomato gray leaf spot disease fungus</name>
    <name type="synonym">Thyrospora lycopersici</name>
    <dbReference type="NCBI Taxonomy" id="183478"/>
    <lineage>
        <taxon>Eukaryota</taxon>
        <taxon>Fungi</taxon>
        <taxon>Dikarya</taxon>
        <taxon>Ascomycota</taxon>
        <taxon>Pezizomycotina</taxon>
        <taxon>Dothideomycetes</taxon>
        <taxon>Pleosporomycetidae</taxon>
        <taxon>Pleosporales</taxon>
        <taxon>Pleosporineae</taxon>
        <taxon>Pleosporaceae</taxon>
        <taxon>Stemphylium</taxon>
    </lineage>
</organism>
<proteinExistence type="predicted"/>
<feature type="compositionally biased region" description="Low complexity" evidence="2">
    <location>
        <begin position="313"/>
        <end position="334"/>
    </location>
</feature>
<feature type="compositionally biased region" description="Pro residues" evidence="2">
    <location>
        <begin position="928"/>
        <end position="940"/>
    </location>
</feature>
<dbReference type="SMART" id="SM00273">
    <property type="entry name" value="ENTH"/>
    <property type="match status" value="1"/>
</dbReference>
<comment type="caution">
    <text evidence="4">The sequence shown here is derived from an EMBL/GenBank/DDBJ whole genome shotgun (WGS) entry which is preliminary data.</text>
</comment>
<keyword evidence="4" id="KW-0132">Cell division</keyword>
<dbReference type="SUPFAM" id="SSF56300">
    <property type="entry name" value="Metallo-dependent phosphatases"/>
    <property type="match status" value="1"/>
</dbReference>
<dbReference type="Proteomes" id="UP000249619">
    <property type="component" value="Unassembled WGS sequence"/>
</dbReference>
<feature type="compositionally biased region" description="Acidic residues" evidence="2">
    <location>
        <begin position="273"/>
        <end position="282"/>
    </location>
</feature>
<dbReference type="GO" id="GO:0016020">
    <property type="term" value="C:membrane"/>
    <property type="evidence" value="ECO:0007669"/>
    <property type="project" value="GOC"/>
</dbReference>
<feature type="region of interest" description="Disordered" evidence="2">
    <location>
        <begin position="917"/>
        <end position="946"/>
    </location>
</feature>
<feature type="compositionally biased region" description="Polar residues" evidence="2">
    <location>
        <begin position="353"/>
        <end position="367"/>
    </location>
</feature>